<keyword evidence="2" id="KW-0812">Transmembrane</keyword>
<comment type="caution">
    <text evidence="3">The sequence shown here is derived from an EMBL/GenBank/DDBJ whole genome shotgun (WGS) entry which is preliminary data.</text>
</comment>
<feature type="compositionally biased region" description="Basic and acidic residues" evidence="1">
    <location>
        <begin position="129"/>
        <end position="140"/>
    </location>
</feature>
<accession>A0A427Y725</accession>
<evidence type="ECO:0000256" key="2">
    <source>
        <dbReference type="SAM" id="Phobius"/>
    </source>
</evidence>
<gene>
    <name evidence="3" type="ORF">EHS24_005142</name>
</gene>
<keyword evidence="2" id="KW-1133">Transmembrane helix</keyword>
<dbReference type="AlphaFoldDB" id="A0A427Y725"/>
<feature type="transmembrane region" description="Helical" evidence="2">
    <location>
        <begin position="7"/>
        <end position="25"/>
    </location>
</feature>
<protein>
    <submittedName>
        <fullName evidence="3">Uncharacterized protein</fullName>
    </submittedName>
</protein>
<feature type="region of interest" description="Disordered" evidence="1">
    <location>
        <begin position="122"/>
        <end position="148"/>
    </location>
</feature>
<dbReference type="Proteomes" id="UP000279236">
    <property type="component" value="Unassembled WGS sequence"/>
</dbReference>
<evidence type="ECO:0000313" key="3">
    <source>
        <dbReference type="EMBL" id="RSH86864.1"/>
    </source>
</evidence>
<feature type="transmembrane region" description="Helical" evidence="2">
    <location>
        <begin position="45"/>
        <end position="70"/>
    </location>
</feature>
<proteinExistence type="predicted"/>
<dbReference type="GeneID" id="39589685"/>
<dbReference type="EMBL" id="RSCE01000002">
    <property type="protein sequence ID" value="RSH86864.1"/>
    <property type="molecule type" value="Genomic_DNA"/>
</dbReference>
<evidence type="ECO:0000313" key="4">
    <source>
        <dbReference type="Proteomes" id="UP000279236"/>
    </source>
</evidence>
<dbReference type="RefSeq" id="XP_028479649.1">
    <property type="nucleotide sequence ID" value="XM_028620677.1"/>
</dbReference>
<sequence length="148" mass="16985">MSTRQPIRIYVGGILAMTPVLAAPVSERGLFDSDKNGGMSSSTKIIILIVCVVAAIFFLSLFIHFFSNWFGCGGRQRMKAGAAMKNAYKTVNTPSARPANQVYYNNGQAYYEHQAQHSYMQQQQFYEQQQHEQRQRDEQNQWHQQHYG</sequence>
<keyword evidence="4" id="KW-1185">Reference proteome</keyword>
<organism evidence="3 4">
    <name type="scientific">Apiotrichum porosum</name>
    <dbReference type="NCBI Taxonomy" id="105984"/>
    <lineage>
        <taxon>Eukaryota</taxon>
        <taxon>Fungi</taxon>
        <taxon>Dikarya</taxon>
        <taxon>Basidiomycota</taxon>
        <taxon>Agaricomycotina</taxon>
        <taxon>Tremellomycetes</taxon>
        <taxon>Trichosporonales</taxon>
        <taxon>Trichosporonaceae</taxon>
        <taxon>Apiotrichum</taxon>
    </lineage>
</organism>
<reference evidence="3 4" key="1">
    <citation type="submission" date="2018-11" db="EMBL/GenBank/DDBJ databases">
        <title>Genome sequence of Apiotrichum porosum DSM 27194.</title>
        <authorList>
            <person name="Aliyu H."/>
            <person name="Gorte O."/>
            <person name="Ochsenreither K."/>
        </authorList>
    </citation>
    <scope>NUCLEOTIDE SEQUENCE [LARGE SCALE GENOMIC DNA]</scope>
    <source>
        <strain evidence="3 4">DSM 27194</strain>
    </source>
</reference>
<evidence type="ECO:0000256" key="1">
    <source>
        <dbReference type="SAM" id="MobiDB-lite"/>
    </source>
</evidence>
<keyword evidence="2" id="KW-0472">Membrane</keyword>
<name>A0A427Y725_9TREE</name>